<dbReference type="Gene3D" id="3.30.360.10">
    <property type="entry name" value="Dihydrodipicolinate Reductase, domain 2"/>
    <property type="match status" value="1"/>
</dbReference>
<dbReference type="GO" id="GO:0016491">
    <property type="term" value="F:oxidoreductase activity"/>
    <property type="evidence" value="ECO:0007669"/>
    <property type="project" value="UniProtKB-KW"/>
</dbReference>
<evidence type="ECO:0000259" key="2">
    <source>
        <dbReference type="Pfam" id="PF01408"/>
    </source>
</evidence>
<reference evidence="4 5" key="2">
    <citation type="submission" date="2020-07" db="EMBL/GenBank/DDBJ databases">
        <authorList>
            <person name="Yu X."/>
        </authorList>
    </citation>
    <scope>NUCLEOTIDE SEQUENCE [LARGE SCALE GENOMIC DNA]</scope>
    <source>
        <strain evidence="5">24</strain>
    </source>
</reference>
<evidence type="ECO:0000313" key="5">
    <source>
        <dbReference type="Proteomes" id="UP000510682"/>
    </source>
</evidence>
<proteinExistence type="predicted"/>
<dbReference type="Pfam" id="PF22725">
    <property type="entry name" value="GFO_IDH_MocA_C3"/>
    <property type="match status" value="1"/>
</dbReference>
<reference evidence="5" key="3">
    <citation type="submission" date="2023-07" db="EMBL/GenBank/DDBJ databases">
        <title>Description of Mycobacterium gordonae subsp. intergordonae subsp.nov. and Mycobacterium gordonae subsp. gordonae subsp. nov.</title>
        <authorList>
            <person name="Huang H."/>
        </authorList>
    </citation>
    <scope>NUCLEOTIDE SEQUENCE [LARGE SCALE GENOMIC DNA]</scope>
    <source>
        <strain evidence="5">24</strain>
    </source>
</reference>
<evidence type="ECO:0000313" key="4">
    <source>
        <dbReference type="EMBL" id="QLL08715.1"/>
    </source>
</evidence>
<evidence type="ECO:0000259" key="3">
    <source>
        <dbReference type="Pfam" id="PF22725"/>
    </source>
</evidence>
<dbReference type="InterPro" id="IPR055170">
    <property type="entry name" value="GFO_IDH_MocA-like_dom"/>
</dbReference>
<dbReference type="InterPro" id="IPR036291">
    <property type="entry name" value="NAD(P)-bd_dom_sf"/>
</dbReference>
<dbReference type="InterPro" id="IPR050463">
    <property type="entry name" value="Gfo/Idh/MocA_oxidrdct_glycsds"/>
</dbReference>
<feature type="domain" description="Gfo/Idh/MocA-like oxidoreductase N-terminal" evidence="2">
    <location>
        <begin position="1"/>
        <end position="119"/>
    </location>
</feature>
<dbReference type="SUPFAM" id="SSF55347">
    <property type="entry name" value="Glyceraldehyde-3-phosphate dehydrogenase-like, C-terminal domain"/>
    <property type="match status" value="1"/>
</dbReference>
<dbReference type="Gene3D" id="3.40.50.720">
    <property type="entry name" value="NAD(P)-binding Rossmann-like Domain"/>
    <property type="match status" value="1"/>
</dbReference>
<evidence type="ECO:0000256" key="1">
    <source>
        <dbReference type="ARBA" id="ARBA00023002"/>
    </source>
</evidence>
<dbReference type="RefSeq" id="WP_180917300.1">
    <property type="nucleotide sequence ID" value="NZ_CP059165.1"/>
</dbReference>
<dbReference type="Proteomes" id="UP000510682">
    <property type="component" value="Chromosome"/>
</dbReference>
<gene>
    <name evidence="4" type="ORF">H0P51_07315</name>
</gene>
<dbReference type="GO" id="GO:0000166">
    <property type="term" value="F:nucleotide binding"/>
    <property type="evidence" value="ECO:0007669"/>
    <property type="project" value="InterPro"/>
</dbReference>
<dbReference type="EMBL" id="CP059165">
    <property type="protein sequence ID" value="QLL08715.1"/>
    <property type="molecule type" value="Genomic_DNA"/>
</dbReference>
<dbReference type="InterPro" id="IPR000683">
    <property type="entry name" value="Gfo/Idh/MocA-like_OxRdtase_N"/>
</dbReference>
<keyword evidence="1" id="KW-0560">Oxidoreductase</keyword>
<dbReference type="SUPFAM" id="SSF51735">
    <property type="entry name" value="NAD(P)-binding Rossmann-fold domains"/>
    <property type="match status" value="1"/>
</dbReference>
<feature type="domain" description="GFO/IDH/MocA-like oxidoreductase" evidence="3">
    <location>
        <begin position="129"/>
        <end position="262"/>
    </location>
</feature>
<sequence>MRIGIIGAGYWSRYHAQGYALLDDAQVVSVCDLDAGRAKAFAEDFGIDRIFYDPYRLIEDDELDVVDIVVPPPTHLRLATAAIDARKHVLCEKPMAMTAAEANEMAQAAITSNKLHAIGFQRRYDPAHRCLRQLVQDGYVGETRYVSLTVATPWSAVYDSSPTHRWVRSRSAGGGFMSQVMVHWIDLARFVFGDLYDVSGTFRTVGTVAGTPPEAAPDAVDDVVVAHASLPTGGVATLSGTWSAHHATAFRWEVYGSEGTLRLDTGFKLYGGKATDSEMHRIGIPSTLMPVVGSDLFDIEHRSTFHDVDRENFTLFGCLARDFVDAIADRPTPRAFATFSDGARTQEIIESCVGTWK</sequence>
<accession>A0A7D6HZK2</accession>
<name>A0A7D6HZK2_9MYCO</name>
<dbReference type="PANTHER" id="PTHR43818">
    <property type="entry name" value="BCDNA.GH03377"/>
    <property type="match status" value="1"/>
</dbReference>
<dbReference type="PANTHER" id="PTHR43818:SF11">
    <property type="entry name" value="BCDNA.GH03377"/>
    <property type="match status" value="1"/>
</dbReference>
<keyword evidence="5" id="KW-1185">Reference proteome</keyword>
<reference evidence="5" key="1">
    <citation type="submission" date="2020-07" db="EMBL/GenBank/DDBJ databases">
        <title>Description of Mycobacterium gordonae subsp. intergordonae subsp.nov. and Mycobacterium gordonae subsp. gordonae subsp. nov.</title>
        <authorList>
            <person name="Yu X."/>
        </authorList>
    </citation>
    <scope>NUCLEOTIDE SEQUENCE [LARGE SCALE GENOMIC DNA]</scope>
    <source>
        <strain evidence="5">24</strain>
    </source>
</reference>
<dbReference type="KEGG" id="mgor:H0P51_07315"/>
<dbReference type="Pfam" id="PF01408">
    <property type="entry name" value="GFO_IDH_MocA"/>
    <property type="match status" value="1"/>
</dbReference>
<dbReference type="AlphaFoldDB" id="A0A7D6HZK2"/>
<protein>
    <submittedName>
        <fullName evidence="4">Gfo/Idh/MocA family oxidoreductase</fullName>
    </submittedName>
</protein>
<organism evidence="4 5">
    <name type="scientific">Mycobacterium vicinigordonae</name>
    <dbReference type="NCBI Taxonomy" id="1719132"/>
    <lineage>
        <taxon>Bacteria</taxon>
        <taxon>Bacillati</taxon>
        <taxon>Actinomycetota</taxon>
        <taxon>Actinomycetes</taxon>
        <taxon>Mycobacteriales</taxon>
        <taxon>Mycobacteriaceae</taxon>
        <taxon>Mycobacterium</taxon>
    </lineage>
</organism>